<comment type="caution">
    <text evidence="2">The sequence shown here is derived from an EMBL/GenBank/DDBJ whole genome shotgun (WGS) entry which is preliminary data.</text>
</comment>
<gene>
    <name evidence="2" type="ORF">ThidrDRAFT_4424</name>
</gene>
<evidence type="ECO:0000313" key="2">
    <source>
        <dbReference type="EMBL" id="EGV27753.1"/>
    </source>
</evidence>
<dbReference type="EMBL" id="AFWT01000061">
    <property type="protein sequence ID" value="EGV27753.1"/>
    <property type="molecule type" value="Genomic_DNA"/>
</dbReference>
<dbReference type="AlphaFoldDB" id="G2E810"/>
<dbReference type="RefSeq" id="WP_007043136.1">
    <property type="nucleotide sequence ID" value="NZ_AFWT01000061.1"/>
</dbReference>
<feature type="coiled-coil region" evidence="1">
    <location>
        <begin position="45"/>
        <end position="79"/>
    </location>
</feature>
<organism evidence="2 3">
    <name type="scientific">Thiorhodococcus drewsii AZ1</name>
    <dbReference type="NCBI Taxonomy" id="765913"/>
    <lineage>
        <taxon>Bacteria</taxon>
        <taxon>Pseudomonadati</taxon>
        <taxon>Pseudomonadota</taxon>
        <taxon>Gammaproteobacteria</taxon>
        <taxon>Chromatiales</taxon>
        <taxon>Chromatiaceae</taxon>
        <taxon>Thiorhodococcus</taxon>
    </lineage>
</organism>
<dbReference type="Proteomes" id="UP000004200">
    <property type="component" value="Unassembled WGS sequence"/>
</dbReference>
<keyword evidence="3" id="KW-1185">Reference proteome</keyword>
<evidence type="ECO:0000313" key="3">
    <source>
        <dbReference type="Proteomes" id="UP000004200"/>
    </source>
</evidence>
<reference evidence="2 3" key="1">
    <citation type="submission" date="2011-06" db="EMBL/GenBank/DDBJ databases">
        <title>The draft genome of Thiorhodococcus drewsii AZ1.</title>
        <authorList>
            <consortium name="US DOE Joint Genome Institute (JGI-PGF)"/>
            <person name="Lucas S."/>
            <person name="Han J."/>
            <person name="Lapidus A."/>
            <person name="Cheng J.-F."/>
            <person name="Goodwin L."/>
            <person name="Pitluck S."/>
            <person name="Peters L."/>
            <person name="Land M.L."/>
            <person name="Hauser L."/>
            <person name="Vogl K."/>
            <person name="Liu Z."/>
            <person name="Imhoff J."/>
            <person name="Thiel V."/>
            <person name="Frigaard N.-U."/>
            <person name="Bryant D.A."/>
            <person name="Woyke T.J."/>
        </authorList>
    </citation>
    <scope>NUCLEOTIDE SEQUENCE [LARGE SCALE GENOMIC DNA]</scope>
    <source>
        <strain evidence="2 3">AZ1</strain>
    </source>
</reference>
<protein>
    <submittedName>
        <fullName evidence="2">Uncharacterized protein</fullName>
    </submittedName>
</protein>
<name>G2E810_9GAMM</name>
<proteinExistence type="predicted"/>
<dbReference type="OrthoDB" id="5764713at2"/>
<sequence>MPNSARCFSRRLLLFGTFSLLLALLFGLGYDLGRRGGISAVGMQVANLSLQRRDLSRELDAVEARLEDSERQRLVLERTQQIDVESSRVLKEQLRQALGENLSLSREVSYLKRLIQKGGKGAVQVSGFRLVPGSKERLFRYSFSAAQIVSEFGRSQGVIRLRLDGRQGGETASLSLKDLPFADPTELKMDFDHMQNLTGEFELPEGFEPESIVVDVEPSTKQLISTSAAFPWSVHSP</sequence>
<accession>G2E810</accession>
<dbReference type="Pfam" id="PF20567">
    <property type="entry name" value="DUF6776"/>
    <property type="match status" value="1"/>
</dbReference>
<dbReference type="InterPro" id="IPR046703">
    <property type="entry name" value="DUF6776"/>
</dbReference>
<dbReference type="STRING" id="765913.ThidrDRAFT_4424"/>
<keyword evidence="1" id="KW-0175">Coiled coil</keyword>
<evidence type="ECO:0000256" key="1">
    <source>
        <dbReference type="SAM" id="Coils"/>
    </source>
</evidence>
<dbReference type="eggNOG" id="ENOG50319BG">
    <property type="taxonomic scope" value="Bacteria"/>
</dbReference>